<dbReference type="PRINTS" id="PR00039">
    <property type="entry name" value="HTHLYSR"/>
</dbReference>
<proteinExistence type="inferred from homology"/>
<dbReference type="InterPro" id="IPR000847">
    <property type="entry name" value="LysR_HTH_N"/>
</dbReference>
<organism evidence="6 7">
    <name type="scientific">Flavivirga spongiicola</name>
    <dbReference type="NCBI Taxonomy" id="421621"/>
    <lineage>
        <taxon>Bacteria</taxon>
        <taxon>Pseudomonadati</taxon>
        <taxon>Bacteroidota</taxon>
        <taxon>Flavobacteriia</taxon>
        <taxon>Flavobacteriales</taxon>
        <taxon>Flavobacteriaceae</taxon>
        <taxon>Flavivirga</taxon>
    </lineage>
</organism>
<keyword evidence="4" id="KW-0804">Transcription</keyword>
<protein>
    <submittedName>
        <fullName evidence="6">LysR family transcriptional regulator</fullName>
    </submittedName>
</protein>
<dbReference type="Gene3D" id="3.40.190.10">
    <property type="entry name" value="Periplasmic binding protein-like II"/>
    <property type="match status" value="2"/>
</dbReference>
<keyword evidence="3" id="KW-0238">DNA-binding</keyword>
<dbReference type="Pfam" id="PF03466">
    <property type="entry name" value="LysR_substrate"/>
    <property type="match status" value="1"/>
</dbReference>
<dbReference type="InterPro" id="IPR036388">
    <property type="entry name" value="WH-like_DNA-bd_sf"/>
</dbReference>
<keyword evidence="7" id="KW-1185">Reference proteome</keyword>
<dbReference type="InterPro" id="IPR005119">
    <property type="entry name" value="LysR_subst-bd"/>
</dbReference>
<dbReference type="SUPFAM" id="SSF46785">
    <property type="entry name" value="Winged helix' DNA-binding domain"/>
    <property type="match status" value="1"/>
</dbReference>
<evidence type="ECO:0000256" key="3">
    <source>
        <dbReference type="ARBA" id="ARBA00023125"/>
    </source>
</evidence>
<accession>A0ABU7XPZ6</accession>
<dbReference type="Gene3D" id="1.10.10.10">
    <property type="entry name" value="Winged helix-like DNA-binding domain superfamily/Winged helix DNA-binding domain"/>
    <property type="match status" value="1"/>
</dbReference>
<dbReference type="SUPFAM" id="SSF53850">
    <property type="entry name" value="Periplasmic binding protein-like II"/>
    <property type="match status" value="1"/>
</dbReference>
<evidence type="ECO:0000313" key="6">
    <source>
        <dbReference type="EMBL" id="MEF3832807.1"/>
    </source>
</evidence>
<dbReference type="RefSeq" id="WP_303305175.1">
    <property type="nucleotide sequence ID" value="NZ_JAODOP010000004.1"/>
</dbReference>
<reference evidence="6 7" key="1">
    <citation type="submission" date="2022-09" db="EMBL/GenBank/DDBJ databases">
        <title>Genome sequencing of Flavivirga sp. MEBiC05379.</title>
        <authorList>
            <person name="Oh H.-M."/>
            <person name="Kwon K.K."/>
            <person name="Park M.J."/>
            <person name="Yang S.-H."/>
        </authorList>
    </citation>
    <scope>NUCLEOTIDE SEQUENCE [LARGE SCALE GENOMIC DNA]</scope>
    <source>
        <strain evidence="6 7">MEBiC05379</strain>
    </source>
</reference>
<evidence type="ECO:0000259" key="5">
    <source>
        <dbReference type="PROSITE" id="PS50931"/>
    </source>
</evidence>
<name>A0ABU7XPZ6_9FLAO</name>
<dbReference type="PROSITE" id="PS50931">
    <property type="entry name" value="HTH_LYSR"/>
    <property type="match status" value="1"/>
</dbReference>
<comment type="similarity">
    <text evidence="1">Belongs to the LysR transcriptional regulatory family.</text>
</comment>
<sequence length="300" mass="34372">MISKTNQLEIRHIRYFLVLAETLHFRKAASKVFISQSALSQQISLLESILGVKLFDRTNRKVSLSTAGISFFKEAQGIISYLDKSMERWQQTLDGDRGQLKIGFVGSAMKHYLPPIIKHFTNDYSKVGLSLEELTNSDQLQAVEQDNIDIGFMRSNKVSSEMNIKSVYAENFSLVLPEGHSINKNNFINIGQCADESFILYPNESSPMYFQQILNLCSEYNFSPKISHRAIHGATIFKLVENGMGLSIIPNSLRDENNYKIRFIELRETKSKTELFAVWKKNYKNPILTTFLKHILNEEV</sequence>
<evidence type="ECO:0000256" key="2">
    <source>
        <dbReference type="ARBA" id="ARBA00023015"/>
    </source>
</evidence>
<dbReference type="Proteomes" id="UP001337305">
    <property type="component" value="Unassembled WGS sequence"/>
</dbReference>
<dbReference type="InterPro" id="IPR036390">
    <property type="entry name" value="WH_DNA-bd_sf"/>
</dbReference>
<evidence type="ECO:0000313" key="7">
    <source>
        <dbReference type="Proteomes" id="UP001337305"/>
    </source>
</evidence>
<evidence type="ECO:0000256" key="4">
    <source>
        <dbReference type="ARBA" id="ARBA00023163"/>
    </source>
</evidence>
<comment type="caution">
    <text evidence="6">The sequence shown here is derived from an EMBL/GenBank/DDBJ whole genome shotgun (WGS) entry which is preliminary data.</text>
</comment>
<evidence type="ECO:0000256" key="1">
    <source>
        <dbReference type="ARBA" id="ARBA00009437"/>
    </source>
</evidence>
<feature type="domain" description="HTH lysR-type" evidence="5">
    <location>
        <begin position="8"/>
        <end position="65"/>
    </location>
</feature>
<dbReference type="PANTHER" id="PTHR30346">
    <property type="entry name" value="TRANSCRIPTIONAL DUAL REGULATOR HCAR-RELATED"/>
    <property type="match status" value="1"/>
</dbReference>
<dbReference type="EMBL" id="JAODOP010000004">
    <property type="protein sequence ID" value="MEF3832807.1"/>
    <property type="molecule type" value="Genomic_DNA"/>
</dbReference>
<dbReference type="PANTHER" id="PTHR30346:SF0">
    <property type="entry name" value="HCA OPERON TRANSCRIPTIONAL ACTIVATOR HCAR"/>
    <property type="match status" value="1"/>
</dbReference>
<keyword evidence="2" id="KW-0805">Transcription regulation</keyword>
<dbReference type="Pfam" id="PF00126">
    <property type="entry name" value="HTH_1"/>
    <property type="match status" value="1"/>
</dbReference>
<gene>
    <name evidence="6" type="ORF">N1F79_06675</name>
</gene>